<dbReference type="STRING" id="1190603.A1OO_17950"/>
<dbReference type="AlphaFoldDB" id="A0A2N7LAF5"/>
<dbReference type="GO" id="GO:0006508">
    <property type="term" value="P:proteolysis"/>
    <property type="evidence" value="ECO:0007669"/>
    <property type="project" value="UniProtKB-KW"/>
</dbReference>
<dbReference type="PANTHER" id="PTHR46732">
    <property type="entry name" value="ATP-DEPENDENT PROTEASE LA (LON) DOMAIN PROTEIN"/>
    <property type="match status" value="1"/>
</dbReference>
<dbReference type="Gene3D" id="2.30.130.40">
    <property type="entry name" value="LON domain-like"/>
    <property type="match status" value="1"/>
</dbReference>
<keyword evidence="2" id="KW-0645">Protease</keyword>
<proteinExistence type="predicted"/>
<dbReference type="Gene3D" id="1.10.4060.10">
    <property type="entry name" value="BPP1347 like domain"/>
    <property type="match status" value="1"/>
</dbReference>
<feature type="domain" description="Lon N-terminal" evidence="1">
    <location>
        <begin position="1"/>
        <end position="183"/>
    </location>
</feature>
<dbReference type="RefSeq" id="WP_102317053.1">
    <property type="nucleotide sequence ID" value="NZ_JBFRLP010000031.1"/>
</dbReference>
<evidence type="ECO:0000313" key="3">
    <source>
        <dbReference type="Proteomes" id="UP000235387"/>
    </source>
</evidence>
<sequence>MQLGLFPLPLFLLPGGITKLRIFEPRYVRLVKESMAEQKGFVLAMKEGDAICTYGTHVQIIDFETLPDGLLGVTIKGLSRVKLSHIDKENDGLWVGHTEALPDWPPSNADTGLLGEALEALFKTHPEHASQYEEVLCFNDVNWVCQRWLEVLPLANNQRQWFIAQHDAEDAMQFITVLLTEETQREY</sequence>
<dbReference type="Pfam" id="PF02190">
    <property type="entry name" value="LON_substr_bdg"/>
    <property type="match status" value="1"/>
</dbReference>
<dbReference type="SUPFAM" id="SSF88697">
    <property type="entry name" value="PUA domain-like"/>
    <property type="match status" value="1"/>
</dbReference>
<dbReference type="SMART" id="SM00464">
    <property type="entry name" value="LON"/>
    <property type="match status" value="1"/>
</dbReference>
<dbReference type="InterPro" id="IPR046336">
    <property type="entry name" value="Lon_prtase_N_sf"/>
</dbReference>
<dbReference type="GO" id="GO:0008233">
    <property type="term" value="F:peptidase activity"/>
    <property type="evidence" value="ECO:0007669"/>
    <property type="project" value="UniProtKB-KW"/>
</dbReference>
<gene>
    <name evidence="2" type="ORF">BCT23_16980</name>
</gene>
<dbReference type="InterPro" id="IPR003111">
    <property type="entry name" value="Lon_prtase_N"/>
</dbReference>
<comment type="caution">
    <text evidence="2">The sequence shown here is derived from an EMBL/GenBank/DDBJ whole genome shotgun (WGS) entry which is preliminary data.</text>
</comment>
<dbReference type="PANTHER" id="PTHR46732:SF8">
    <property type="entry name" value="ATP-DEPENDENT PROTEASE LA (LON) DOMAIN PROTEIN"/>
    <property type="match status" value="1"/>
</dbReference>
<evidence type="ECO:0000313" key="2">
    <source>
        <dbReference type="EMBL" id="PMN91591.1"/>
    </source>
</evidence>
<name>A0A2N7LAF5_9GAMM</name>
<organism evidence="2 3">
    <name type="scientific">Enterovibrio norvegicus</name>
    <dbReference type="NCBI Taxonomy" id="188144"/>
    <lineage>
        <taxon>Bacteria</taxon>
        <taxon>Pseudomonadati</taxon>
        <taxon>Pseudomonadota</taxon>
        <taxon>Gammaproteobacteria</taxon>
        <taxon>Vibrionales</taxon>
        <taxon>Vibrionaceae</taxon>
        <taxon>Enterovibrio</taxon>
    </lineage>
</organism>
<evidence type="ECO:0000259" key="1">
    <source>
        <dbReference type="PROSITE" id="PS51787"/>
    </source>
</evidence>
<keyword evidence="2" id="KW-0378">Hydrolase</keyword>
<reference evidence="3" key="1">
    <citation type="submission" date="2016-07" db="EMBL/GenBank/DDBJ databases">
        <title>Nontailed viruses are major unrecognized killers of bacteria in the ocean.</title>
        <authorList>
            <person name="Kauffman K."/>
            <person name="Hussain F."/>
            <person name="Yang J."/>
            <person name="Arevalo P."/>
            <person name="Brown J."/>
            <person name="Cutler M."/>
            <person name="Kelly L."/>
            <person name="Polz M.F."/>
        </authorList>
    </citation>
    <scope>NUCLEOTIDE SEQUENCE [LARGE SCALE GENOMIC DNA]</scope>
    <source>
        <strain evidence="3">10N.261.45.A10</strain>
    </source>
</reference>
<protein>
    <submittedName>
        <fullName evidence="2">ATP-dependent protease</fullName>
    </submittedName>
</protein>
<dbReference type="EMBL" id="MDAL01000021">
    <property type="protein sequence ID" value="PMN91591.1"/>
    <property type="molecule type" value="Genomic_DNA"/>
</dbReference>
<dbReference type="Proteomes" id="UP000235387">
    <property type="component" value="Unassembled WGS sequence"/>
</dbReference>
<accession>A0A2N7LAF5</accession>
<dbReference type="PROSITE" id="PS51787">
    <property type="entry name" value="LON_N"/>
    <property type="match status" value="1"/>
</dbReference>
<dbReference type="InterPro" id="IPR015947">
    <property type="entry name" value="PUA-like_sf"/>
</dbReference>